<keyword evidence="5 9" id="KW-0560">Oxidoreductase</keyword>
<dbReference type="CDD" id="cd11072">
    <property type="entry name" value="CYP71-like"/>
    <property type="match status" value="1"/>
</dbReference>
<evidence type="ECO:0000313" key="11">
    <source>
        <dbReference type="Proteomes" id="UP000245207"/>
    </source>
</evidence>
<evidence type="ECO:0000256" key="6">
    <source>
        <dbReference type="ARBA" id="ARBA00023004"/>
    </source>
</evidence>
<dbReference type="PRINTS" id="PR00385">
    <property type="entry name" value="P450"/>
</dbReference>
<dbReference type="OrthoDB" id="1470350at2759"/>
<dbReference type="SUPFAM" id="SSF48264">
    <property type="entry name" value="Cytochrome P450"/>
    <property type="match status" value="2"/>
</dbReference>
<evidence type="ECO:0000256" key="3">
    <source>
        <dbReference type="ARBA" id="ARBA00022617"/>
    </source>
</evidence>
<dbReference type="PANTHER" id="PTHR47955">
    <property type="entry name" value="CYTOCHROME P450 FAMILY 71 PROTEIN"/>
    <property type="match status" value="1"/>
</dbReference>
<dbReference type="STRING" id="35608.A0A2U1PDI8"/>
<accession>A0A2U1PDI8</accession>
<dbReference type="InterPro" id="IPR002401">
    <property type="entry name" value="Cyt_P450_E_grp-I"/>
</dbReference>
<evidence type="ECO:0000256" key="9">
    <source>
        <dbReference type="RuleBase" id="RU000461"/>
    </source>
</evidence>
<dbReference type="Gene3D" id="1.10.630.10">
    <property type="entry name" value="Cytochrome P450"/>
    <property type="match status" value="2"/>
</dbReference>
<evidence type="ECO:0000256" key="2">
    <source>
        <dbReference type="ARBA" id="ARBA00010617"/>
    </source>
</evidence>
<evidence type="ECO:0000256" key="4">
    <source>
        <dbReference type="ARBA" id="ARBA00022723"/>
    </source>
</evidence>
<proteinExistence type="inferred from homology"/>
<protein>
    <submittedName>
        <fullName evidence="10">Cytochrome P450 71A2</fullName>
    </submittedName>
</protein>
<dbReference type="Pfam" id="PF00067">
    <property type="entry name" value="p450"/>
    <property type="match status" value="2"/>
</dbReference>
<comment type="cofactor">
    <cofactor evidence="8">
        <name>heme</name>
        <dbReference type="ChEBI" id="CHEBI:30413"/>
    </cofactor>
</comment>
<dbReference type="InterPro" id="IPR036396">
    <property type="entry name" value="Cyt_P450_sf"/>
</dbReference>
<evidence type="ECO:0000313" key="10">
    <source>
        <dbReference type="EMBL" id="PWA83816.1"/>
    </source>
</evidence>
<dbReference type="Proteomes" id="UP000245207">
    <property type="component" value="Unassembled WGS sequence"/>
</dbReference>
<reference evidence="10 11" key="1">
    <citation type="journal article" date="2018" name="Mol. Plant">
        <title>The genome of Artemisia annua provides insight into the evolution of Asteraceae family and artemisinin biosynthesis.</title>
        <authorList>
            <person name="Shen Q."/>
            <person name="Zhang L."/>
            <person name="Liao Z."/>
            <person name="Wang S."/>
            <person name="Yan T."/>
            <person name="Shi P."/>
            <person name="Liu M."/>
            <person name="Fu X."/>
            <person name="Pan Q."/>
            <person name="Wang Y."/>
            <person name="Lv Z."/>
            <person name="Lu X."/>
            <person name="Zhang F."/>
            <person name="Jiang W."/>
            <person name="Ma Y."/>
            <person name="Chen M."/>
            <person name="Hao X."/>
            <person name="Li L."/>
            <person name="Tang Y."/>
            <person name="Lv G."/>
            <person name="Zhou Y."/>
            <person name="Sun X."/>
            <person name="Brodelius P.E."/>
            <person name="Rose J.K.C."/>
            <person name="Tang K."/>
        </authorList>
    </citation>
    <scope>NUCLEOTIDE SEQUENCE [LARGE SCALE GENOMIC DNA]</scope>
    <source>
        <strain evidence="11">cv. Huhao1</strain>
        <tissue evidence="10">Leaf</tissue>
    </source>
</reference>
<evidence type="ECO:0000256" key="8">
    <source>
        <dbReference type="PIRSR" id="PIRSR602401-1"/>
    </source>
</evidence>
<keyword evidence="4 8" id="KW-0479">Metal-binding</keyword>
<comment type="caution">
    <text evidence="10">The sequence shown here is derived from an EMBL/GenBank/DDBJ whole genome shotgun (WGS) entry which is preliminary data.</text>
</comment>
<keyword evidence="11" id="KW-1185">Reference proteome</keyword>
<dbReference type="AlphaFoldDB" id="A0A2U1PDI8"/>
<dbReference type="GO" id="GO:0005506">
    <property type="term" value="F:iron ion binding"/>
    <property type="evidence" value="ECO:0007669"/>
    <property type="project" value="InterPro"/>
</dbReference>
<dbReference type="InterPro" id="IPR017972">
    <property type="entry name" value="Cyt_P450_CS"/>
</dbReference>
<evidence type="ECO:0000256" key="1">
    <source>
        <dbReference type="ARBA" id="ARBA00004721"/>
    </source>
</evidence>
<evidence type="ECO:0000256" key="7">
    <source>
        <dbReference type="ARBA" id="ARBA00023033"/>
    </source>
</evidence>
<dbReference type="GO" id="GO:0051762">
    <property type="term" value="P:sesquiterpene biosynthetic process"/>
    <property type="evidence" value="ECO:0007669"/>
    <property type="project" value="UniProtKB-ARBA"/>
</dbReference>
<comment type="similarity">
    <text evidence="2 9">Belongs to the cytochrome P450 family.</text>
</comment>
<gene>
    <name evidence="10" type="ORF">CTI12_AA060650</name>
</gene>
<keyword evidence="3 8" id="KW-0349">Heme</keyword>
<evidence type="ECO:0000256" key="5">
    <source>
        <dbReference type="ARBA" id="ARBA00023002"/>
    </source>
</evidence>
<keyword evidence="6 8" id="KW-0408">Iron</keyword>
<dbReference type="GO" id="GO:0020037">
    <property type="term" value="F:heme binding"/>
    <property type="evidence" value="ECO:0007669"/>
    <property type="project" value="InterPro"/>
</dbReference>
<name>A0A2U1PDI8_ARTAN</name>
<feature type="binding site" description="axial binding residue" evidence="8">
    <location>
        <position position="560"/>
    </location>
    <ligand>
        <name>heme</name>
        <dbReference type="ChEBI" id="CHEBI:30413"/>
    </ligand>
    <ligandPart>
        <name>Fe</name>
        <dbReference type="ChEBI" id="CHEBI:18248"/>
    </ligandPart>
</feature>
<keyword evidence="7 9" id="KW-0503">Monooxygenase</keyword>
<dbReference type="PANTHER" id="PTHR47955:SF15">
    <property type="entry name" value="CYTOCHROME P450 71A2-LIKE"/>
    <property type="match status" value="1"/>
</dbReference>
<dbReference type="PRINTS" id="PR00463">
    <property type="entry name" value="EP450I"/>
</dbReference>
<dbReference type="PROSITE" id="PS00086">
    <property type="entry name" value="CYTOCHROME_P450"/>
    <property type="match status" value="1"/>
</dbReference>
<sequence>MFLSFQFLVFSLVPFLVLLLLLIPFQWLSSTSKKQKNTLPSIPKLPIIGNLHQLGSAPHFSLRALSKIHGSLMLIHLGSVPVVVVSSVEGARAVLKTHDLIFSNRPKLSIPAKLTYGAKDIGFAPYGEHWRQVKSITVVHLLGRKRVRSFRKNTLPSIPKFPIIGNLHQLGSAPHLSLRALSKKHGSLMLIHLGSVPVVVVSSAEGARAVLKTHDLIFSNRPKLSIPAKLTYGAKDIGFAPYGEYWRQVKSITVVHLLSRKRVRSFRSIRERETISMIDMMGKTRGSVVDLSEMIISLTNNIICQVALGRIYGDYKKFKELLVAFQNLLGVMSVGSYIPWLSWVDWLRGLEGRTNKVVKELDEFFDGVIEEHINKNKMVNDGNEKEKDLVDILLDIQRDDTADFKFERDTIKAVIADVFSGGTDTTFSSIEWALSELIRHPKTMEKLQVEVTKIAQGRPMITEDDMVNMHYLKAVLKETLRLHTPFPILVPHESRQDVNLMGYDIPQGTQVMINVSAIATDPLLWDEPDKFKPERFLNSSIDYKGFDFELLPFGAGRRGCPGIEFTVAINELVLANIVYKYDLALPNDGRPEELDMSEIVGIVVRKKLPLLVVPTPRF</sequence>
<dbReference type="FunFam" id="1.10.630.10:FF:000011">
    <property type="entry name" value="Cytochrome P450 83B1"/>
    <property type="match status" value="1"/>
</dbReference>
<dbReference type="InterPro" id="IPR001128">
    <property type="entry name" value="Cyt_P450"/>
</dbReference>
<dbReference type="GO" id="GO:0016712">
    <property type="term" value="F:oxidoreductase activity, acting on paired donors, with incorporation or reduction of molecular oxygen, reduced flavin or flavoprotein as one donor, and incorporation of one atom of oxygen"/>
    <property type="evidence" value="ECO:0007669"/>
    <property type="project" value="UniProtKB-ARBA"/>
</dbReference>
<dbReference type="EMBL" id="PKPP01001302">
    <property type="protein sequence ID" value="PWA83816.1"/>
    <property type="molecule type" value="Genomic_DNA"/>
</dbReference>
<organism evidence="10 11">
    <name type="scientific">Artemisia annua</name>
    <name type="common">Sweet wormwood</name>
    <dbReference type="NCBI Taxonomy" id="35608"/>
    <lineage>
        <taxon>Eukaryota</taxon>
        <taxon>Viridiplantae</taxon>
        <taxon>Streptophyta</taxon>
        <taxon>Embryophyta</taxon>
        <taxon>Tracheophyta</taxon>
        <taxon>Spermatophyta</taxon>
        <taxon>Magnoliopsida</taxon>
        <taxon>eudicotyledons</taxon>
        <taxon>Gunneridae</taxon>
        <taxon>Pentapetalae</taxon>
        <taxon>asterids</taxon>
        <taxon>campanulids</taxon>
        <taxon>Asterales</taxon>
        <taxon>Asteraceae</taxon>
        <taxon>Asteroideae</taxon>
        <taxon>Anthemideae</taxon>
        <taxon>Artemisiinae</taxon>
        <taxon>Artemisia</taxon>
    </lineage>
</organism>
<comment type="pathway">
    <text evidence="1">Secondary metabolite biosynthesis; terpenoid biosynthesis.</text>
</comment>